<dbReference type="InterPro" id="IPR051562">
    <property type="entry name" value="Ascorbate-PTS_EIIC"/>
</dbReference>
<keyword evidence="9 14" id="KW-0472">Membrane</keyword>
<name>E6SHE0_THEM7</name>
<sequence>MTVQAIAKFLADNLFGQPALLIGLVAMIGLIAQRKSFSETVQGTIKAIAGFLIINIGAGVLVEALNHFTPIVQAAFGVEQPPAQGMGLDQFMAQYSDDATLIMTFGFLLNVLLARFTPARNIYLTGHLMFWIALTLIAVMVEVNPSISQMQLVVMGSIIAGLYWTLQPLYVQRYMTRITGTPDLAYGHTSSSNAFLAGLVGQLVGNPERSTENLKLPRHLSFFRDVTVSTSVVVAVVAALAAVAAGRGAVQEQAGSMHYIVYAALEGLRFGAGTAVLLMGVRMILAEIVPAFRGIAEKLVPGARPALDCPIVFDFAPTAVLIGFLSAFAAFTVLMFLFGALGWAVIIPPMIPLFFPGGAAGVFGNATGGLRGAVLGGAITGIMLAVGQPIAASMLSHTASELAVLADPDWFILIVVFKTLFGWIWGS</sequence>
<dbReference type="PANTHER" id="PTHR33843">
    <property type="entry name" value="ASCORBATE-SPECIFIC PTS SYSTEM EIIC COMPONENT"/>
    <property type="match status" value="1"/>
</dbReference>
<evidence type="ECO:0000256" key="1">
    <source>
        <dbReference type="ARBA" id="ARBA00004651"/>
    </source>
</evidence>
<feature type="transmembrane region" description="Helical" evidence="14">
    <location>
        <begin position="410"/>
        <end position="426"/>
    </location>
</feature>
<keyword evidence="16" id="KW-1185">Reference proteome</keyword>
<dbReference type="AlphaFoldDB" id="E6SHE0"/>
<keyword evidence="7 14" id="KW-0812">Transmembrane</keyword>
<keyword evidence="5" id="KW-0762">Sugar transport</keyword>
<feature type="transmembrane region" description="Helical" evidence="14">
    <location>
        <begin position="370"/>
        <end position="390"/>
    </location>
</feature>
<proteinExistence type="inferred from homology"/>
<dbReference type="eggNOG" id="COG3037">
    <property type="taxonomic scope" value="Bacteria"/>
</dbReference>
<dbReference type="STRING" id="644966.Tmar_0583"/>
<evidence type="ECO:0000256" key="11">
    <source>
        <dbReference type="ARBA" id="ARBA00038218"/>
    </source>
</evidence>
<reference evidence="16" key="2">
    <citation type="journal article" date="2010" name="Stand. Genomic Sci.">
        <title>Complete genome sequence of Thermaerobacter marianensis type strain (7p75aT).</title>
        <authorList>
            <person name="Han C."/>
            <person name="Gu W."/>
            <person name="Zhang X."/>
            <person name="Lapidus A."/>
            <person name="Nolan M."/>
            <person name="Copeland A."/>
            <person name="Lucas S."/>
            <person name="Glavina Del Rio T."/>
            <person name="Tice H."/>
            <person name="Cheng J."/>
            <person name="Tapia R."/>
            <person name="Goodwin L."/>
            <person name="Pitluck S."/>
            <person name="Pagani I."/>
            <person name="Ivanova N."/>
            <person name="Mavromatis K."/>
            <person name="Mikhailova N."/>
            <person name="Pati A."/>
            <person name="Chen A."/>
            <person name="Palaniappan K."/>
            <person name="Land M."/>
            <person name="Hauser L."/>
            <person name="Chang Y."/>
            <person name="Jeffries C."/>
            <person name="Schneider S."/>
            <person name="Rohde M."/>
            <person name="Goker M."/>
            <person name="Pukall R."/>
            <person name="Woyke T."/>
            <person name="Bristow J."/>
            <person name="Eisen J."/>
            <person name="Markowitz V."/>
            <person name="Hugenholtz P."/>
            <person name="Kyrpides N."/>
            <person name="Klenk H."/>
            <person name="Detter J."/>
        </authorList>
    </citation>
    <scope>NUCLEOTIDE SEQUENCE [LARGE SCALE GENOMIC DNA]</scope>
    <source>
        <strain evidence="16">ATCC 700841 / DSM 12885 / JCM 10246 / 7p75a</strain>
    </source>
</reference>
<comment type="function">
    <text evidence="10">The phosphoenolpyruvate-dependent sugar phosphotransferase system (sugar PTS), a major carbohydrate active transport system, catalyzes the phosphorylation of incoming sugar substrates concomitantly with their translocation across the cell membrane. The enzyme II UlaABC PTS system is involved in ascorbate transport.</text>
</comment>
<dbReference type="NCBIfam" id="NF006920">
    <property type="entry name" value="PRK09410.1-2"/>
    <property type="match status" value="1"/>
</dbReference>
<evidence type="ECO:0000256" key="8">
    <source>
        <dbReference type="ARBA" id="ARBA00022989"/>
    </source>
</evidence>
<feature type="transmembrane region" description="Helical" evidence="14">
    <location>
        <begin position="99"/>
        <end position="116"/>
    </location>
</feature>
<evidence type="ECO:0000313" key="16">
    <source>
        <dbReference type="Proteomes" id="UP000008915"/>
    </source>
</evidence>
<feature type="transmembrane region" description="Helical" evidence="14">
    <location>
        <begin position="123"/>
        <end position="141"/>
    </location>
</feature>
<evidence type="ECO:0000256" key="2">
    <source>
        <dbReference type="ARBA" id="ARBA00011738"/>
    </source>
</evidence>
<organism evidence="15 16">
    <name type="scientific">Thermaerobacter marianensis (strain ATCC 700841 / DSM 12885 / JCM 10246 / 7p75a)</name>
    <dbReference type="NCBI Taxonomy" id="644966"/>
    <lineage>
        <taxon>Bacteria</taxon>
        <taxon>Bacillati</taxon>
        <taxon>Bacillota</taxon>
        <taxon>Clostridia</taxon>
        <taxon>Eubacteriales</taxon>
        <taxon>Clostridiales Family XVII. Incertae Sedis</taxon>
        <taxon>Thermaerobacter</taxon>
    </lineage>
</organism>
<feature type="transmembrane region" description="Helical" evidence="14">
    <location>
        <begin position="226"/>
        <end position="250"/>
    </location>
</feature>
<evidence type="ECO:0000256" key="4">
    <source>
        <dbReference type="ARBA" id="ARBA00022475"/>
    </source>
</evidence>
<dbReference type="EMBL" id="CP002344">
    <property type="protein sequence ID" value="ADU50704.1"/>
    <property type="molecule type" value="Genomic_DNA"/>
</dbReference>
<evidence type="ECO:0000256" key="10">
    <source>
        <dbReference type="ARBA" id="ARBA00037387"/>
    </source>
</evidence>
<evidence type="ECO:0000256" key="7">
    <source>
        <dbReference type="ARBA" id="ARBA00022692"/>
    </source>
</evidence>
<feature type="transmembrane region" description="Helical" evidence="14">
    <location>
        <begin position="343"/>
        <end position="363"/>
    </location>
</feature>
<dbReference type="HOGENOM" id="CLU_031784_0_1_9"/>
<evidence type="ECO:0000256" key="9">
    <source>
        <dbReference type="ARBA" id="ARBA00023136"/>
    </source>
</evidence>
<feature type="transmembrane region" description="Helical" evidence="14">
    <location>
        <begin position="44"/>
        <end position="62"/>
    </location>
</feature>
<evidence type="ECO:0000256" key="12">
    <source>
        <dbReference type="ARBA" id="ARBA00039702"/>
    </source>
</evidence>
<keyword evidence="8 14" id="KW-1133">Transmembrane helix</keyword>
<keyword evidence="6" id="KW-0598">Phosphotransferase system</keyword>
<keyword evidence="4" id="KW-1003">Cell membrane</keyword>
<evidence type="ECO:0000256" key="13">
    <source>
        <dbReference type="ARBA" id="ARBA00042859"/>
    </source>
</evidence>
<evidence type="ECO:0000313" key="15">
    <source>
        <dbReference type="EMBL" id="ADU50704.1"/>
    </source>
</evidence>
<evidence type="ECO:0000256" key="3">
    <source>
        <dbReference type="ARBA" id="ARBA00022448"/>
    </source>
</evidence>
<comment type="subunit">
    <text evidence="2">Homodimer.</text>
</comment>
<dbReference type="GO" id="GO:0005886">
    <property type="term" value="C:plasma membrane"/>
    <property type="evidence" value="ECO:0007669"/>
    <property type="project" value="UniProtKB-SubCell"/>
</dbReference>
<dbReference type="GO" id="GO:0009401">
    <property type="term" value="P:phosphoenolpyruvate-dependent sugar phosphotransferase system"/>
    <property type="evidence" value="ECO:0007669"/>
    <property type="project" value="UniProtKB-KW"/>
</dbReference>
<dbReference type="PANTHER" id="PTHR33843:SF4">
    <property type="entry name" value="ASCORBATE-SPECIFIC PTS SYSTEM EIIC COMPONENT"/>
    <property type="match status" value="1"/>
</dbReference>
<dbReference type="KEGG" id="tmr:Tmar_0583"/>
<dbReference type="Pfam" id="PF03611">
    <property type="entry name" value="EIIC-GAT"/>
    <property type="match status" value="1"/>
</dbReference>
<comment type="subcellular location">
    <subcellularLocation>
        <location evidence="1">Cell membrane</location>
        <topology evidence="1">Multi-pass membrane protein</topology>
    </subcellularLocation>
</comment>
<dbReference type="RefSeq" id="WP_013495009.1">
    <property type="nucleotide sequence ID" value="NC_014831.1"/>
</dbReference>
<feature type="transmembrane region" description="Helical" evidence="14">
    <location>
        <begin position="147"/>
        <end position="166"/>
    </location>
</feature>
<feature type="transmembrane region" description="Helical" evidence="14">
    <location>
        <begin position="14"/>
        <end position="32"/>
    </location>
</feature>
<dbReference type="Proteomes" id="UP000008915">
    <property type="component" value="Chromosome"/>
</dbReference>
<accession>E6SHE0</accession>
<evidence type="ECO:0000256" key="14">
    <source>
        <dbReference type="SAM" id="Phobius"/>
    </source>
</evidence>
<evidence type="ECO:0000256" key="5">
    <source>
        <dbReference type="ARBA" id="ARBA00022597"/>
    </source>
</evidence>
<feature type="transmembrane region" description="Helical" evidence="14">
    <location>
        <begin position="270"/>
        <end position="292"/>
    </location>
</feature>
<evidence type="ECO:0000256" key="6">
    <source>
        <dbReference type="ARBA" id="ARBA00022683"/>
    </source>
</evidence>
<gene>
    <name evidence="15" type="ordered locus">Tmar_0583</name>
</gene>
<feature type="transmembrane region" description="Helical" evidence="14">
    <location>
        <begin position="312"/>
        <end position="337"/>
    </location>
</feature>
<reference evidence="15 16" key="1">
    <citation type="journal article" date="2010" name="Stand. Genomic Sci.">
        <title>Complete genome sequence of Thermaerobacter marianensis type strain (7p75a).</title>
        <authorList>
            <person name="Han C."/>
            <person name="Gu W."/>
            <person name="Zhang X."/>
            <person name="Lapidus A."/>
            <person name="Nolan M."/>
            <person name="Copeland A."/>
            <person name="Lucas S."/>
            <person name="Del Rio T.G."/>
            <person name="Tice H."/>
            <person name="Cheng J.F."/>
            <person name="Tapia R."/>
            <person name="Goodwin L."/>
            <person name="Pitluck S."/>
            <person name="Pagani I."/>
            <person name="Ivanova N."/>
            <person name="Mavromatis K."/>
            <person name="Mikhailova N."/>
            <person name="Pati A."/>
            <person name="Chen A."/>
            <person name="Palaniappan K."/>
            <person name="Land M."/>
            <person name="Hauser L."/>
            <person name="Chang Y.J."/>
            <person name="Jeffries C.D."/>
            <person name="Schneider S."/>
            <person name="Rohde M."/>
            <person name="Goker M."/>
            <person name="Pukall R."/>
            <person name="Woyke T."/>
            <person name="Bristow J."/>
            <person name="Eisen J.A."/>
            <person name="Markowitz V."/>
            <person name="Hugenholtz P."/>
            <person name="Kyrpides N.C."/>
            <person name="Klenk H.P."/>
            <person name="Detter J.C."/>
        </authorList>
    </citation>
    <scope>NUCLEOTIDE SEQUENCE [LARGE SCALE GENOMIC DNA]</scope>
    <source>
        <strain evidence="16">ATCC 700841 / DSM 12885 / JCM 10246 / 7p75a</strain>
    </source>
</reference>
<comment type="similarity">
    <text evidence="11">Belongs to the UlaA family.</text>
</comment>
<protein>
    <recommendedName>
        <fullName evidence="12">Ascorbate-specific PTS system EIIC component</fullName>
    </recommendedName>
    <alternativeName>
        <fullName evidence="13">Ascorbate-specific permease IIC component UlaA</fullName>
    </alternativeName>
</protein>
<dbReference type="InterPro" id="IPR004703">
    <property type="entry name" value="PTS_sugar-sp_permease"/>
</dbReference>
<keyword evidence="3" id="KW-0813">Transport</keyword>